<reference evidence="1" key="1">
    <citation type="submission" date="2010-07" db="EMBL/GenBank/DDBJ databases">
        <title>Identification of Proteins Involved in Black Widow Spider Wrapping Silk Fibers.</title>
        <authorList>
            <person name="Nguyen A."/>
            <person name="Verduzco A."/>
            <person name="Vierra C."/>
        </authorList>
    </citation>
    <scope>NUCLEOTIDE SEQUENCE</scope>
</reference>
<proteinExistence type="evidence at transcript level"/>
<name>E7D1K4_LATHE</name>
<protein>
    <submittedName>
        <fullName evidence="1">Uncharacterized protein</fullName>
    </submittedName>
</protein>
<accession>E7D1K4</accession>
<feature type="non-terminal residue" evidence="1">
    <location>
        <position position="36"/>
    </location>
</feature>
<dbReference type="EMBL" id="HQ005954">
    <property type="protein sequence ID" value="ADV40248.1"/>
    <property type="molecule type" value="mRNA"/>
</dbReference>
<organism evidence="1">
    <name type="scientific">Latrodectus hesperus</name>
    <name type="common">Western black widow spider</name>
    <dbReference type="NCBI Taxonomy" id="256737"/>
    <lineage>
        <taxon>Eukaryota</taxon>
        <taxon>Metazoa</taxon>
        <taxon>Ecdysozoa</taxon>
        <taxon>Arthropoda</taxon>
        <taxon>Chelicerata</taxon>
        <taxon>Arachnida</taxon>
        <taxon>Araneae</taxon>
        <taxon>Araneomorphae</taxon>
        <taxon>Entelegynae</taxon>
        <taxon>Araneoidea</taxon>
        <taxon>Theridiidae</taxon>
        <taxon>Latrodectus</taxon>
    </lineage>
</organism>
<dbReference type="AlphaFoldDB" id="E7D1K4"/>
<evidence type="ECO:0000313" key="1">
    <source>
        <dbReference type="EMBL" id="ADV40248.1"/>
    </source>
</evidence>
<sequence length="36" mass="4220">MQFCIVTNLKVIANCILYTLLYQLVTELLGHDIFLY</sequence>